<evidence type="ECO:0000313" key="2">
    <source>
        <dbReference type="Proteomes" id="UP001597375"/>
    </source>
</evidence>
<dbReference type="RefSeq" id="WP_386819970.1">
    <property type="nucleotide sequence ID" value="NZ_JBHUIT010000011.1"/>
</dbReference>
<keyword evidence="2" id="KW-1185">Reference proteome</keyword>
<dbReference type="InterPro" id="IPR007263">
    <property type="entry name" value="DCC1-like"/>
</dbReference>
<organism evidence="1 2">
    <name type="scientific">Luteolibacter algae</name>
    <dbReference type="NCBI Taxonomy" id="454151"/>
    <lineage>
        <taxon>Bacteria</taxon>
        <taxon>Pseudomonadati</taxon>
        <taxon>Verrucomicrobiota</taxon>
        <taxon>Verrucomicrobiia</taxon>
        <taxon>Verrucomicrobiales</taxon>
        <taxon>Verrucomicrobiaceae</taxon>
        <taxon>Luteolibacter</taxon>
    </lineage>
</organism>
<accession>A0ABW5D7X0</accession>
<protein>
    <submittedName>
        <fullName evidence="1">Thiol-disulfide oxidoreductase DCC family protein</fullName>
    </submittedName>
</protein>
<comment type="caution">
    <text evidence="1">The sequence shown here is derived from an EMBL/GenBank/DDBJ whole genome shotgun (WGS) entry which is preliminary data.</text>
</comment>
<dbReference type="Proteomes" id="UP001597375">
    <property type="component" value="Unassembled WGS sequence"/>
</dbReference>
<dbReference type="PANTHER" id="PTHR33639">
    <property type="entry name" value="THIOL-DISULFIDE OXIDOREDUCTASE DCC"/>
    <property type="match status" value="1"/>
</dbReference>
<dbReference type="InterPro" id="IPR052927">
    <property type="entry name" value="DCC_oxidoreductase"/>
</dbReference>
<gene>
    <name evidence="1" type="ORF">ACFSSA_08330</name>
</gene>
<dbReference type="Pfam" id="PF04134">
    <property type="entry name" value="DCC1-like"/>
    <property type="match status" value="1"/>
</dbReference>
<dbReference type="PANTHER" id="PTHR33639:SF2">
    <property type="entry name" value="DUF393 DOMAIN-CONTAINING PROTEIN"/>
    <property type="match status" value="1"/>
</dbReference>
<reference evidence="2" key="1">
    <citation type="journal article" date="2019" name="Int. J. Syst. Evol. Microbiol.">
        <title>The Global Catalogue of Microorganisms (GCM) 10K type strain sequencing project: providing services to taxonomists for standard genome sequencing and annotation.</title>
        <authorList>
            <consortium name="The Broad Institute Genomics Platform"/>
            <consortium name="The Broad Institute Genome Sequencing Center for Infectious Disease"/>
            <person name="Wu L."/>
            <person name="Ma J."/>
        </authorList>
    </citation>
    <scope>NUCLEOTIDE SEQUENCE [LARGE SCALE GENOMIC DNA]</scope>
    <source>
        <strain evidence="2">CGMCC 4.7106</strain>
    </source>
</reference>
<name>A0ABW5D7X0_9BACT</name>
<sequence length="133" mass="15245">MAWVLFFDGDCGFCNKSIQRVHRIDTHQRVDFAPLQGELSRSLGLEKYASLNGTIVLLDEESGAKFFKFEAVSQLGKILGGVYRLLGFLLRLFPLFLTNRLYDLIARHRYLLVGKTAGSCGFPDENFRKRMRH</sequence>
<evidence type="ECO:0000313" key="1">
    <source>
        <dbReference type="EMBL" id="MFD2256680.1"/>
    </source>
</evidence>
<dbReference type="EMBL" id="JBHUIT010000011">
    <property type="protein sequence ID" value="MFD2256680.1"/>
    <property type="molecule type" value="Genomic_DNA"/>
</dbReference>
<proteinExistence type="predicted"/>